<feature type="compositionally biased region" description="Basic and acidic residues" evidence="3">
    <location>
        <begin position="1145"/>
        <end position="1158"/>
    </location>
</feature>
<feature type="repeat" description="ANK" evidence="2">
    <location>
        <begin position="868"/>
        <end position="900"/>
    </location>
</feature>
<dbReference type="SMART" id="SM00248">
    <property type="entry name" value="ANK"/>
    <property type="match status" value="5"/>
</dbReference>
<comment type="caution">
    <text evidence="6">The sequence shown here is derived from an EMBL/GenBank/DDBJ whole genome shotgun (WGS) entry which is preliminary data.</text>
</comment>
<feature type="repeat" description="ANK" evidence="2">
    <location>
        <begin position="902"/>
        <end position="934"/>
    </location>
</feature>
<dbReference type="InterPro" id="IPR027417">
    <property type="entry name" value="P-loop_NTPase"/>
</dbReference>
<feature type="repeat" description="ANK" evidence="2">
    <location>
        <begin position="836"/>
        <end position="868"/>
    </location>
</feature>
<keyword evidence="7" id="KW-1185">Reference proteome</keyword>
<evidence type="ECO:0000259" key="5">
    <source>
        <dbReference type="Pfam" id="PF24883"/>
    </source>
</evidence>
<gene>
    <name evidence="6" type="ORF">FPANT_7346</name>
</gene>
<dbReference type="PROSITE" id="PS50297">
    <property type="entry name" value="ANK_REP_REGION"/>
    <property type="match status" value="1"/>
</dbReference>
<name>A0A8H5P2T9_9HYPO</name>
<dbReference type="InterPro" id="IPR002110">
    <property type="entry name" value="Ankyrin_rpt"/>
</dbReference>
<dbReference type="InterPro" id="IPR056884">
    <property type="entry name" value="NPHP3-like_N"/>
</dbReference>
<proteinExistence type="predicted"/>
<feature type="region of interest" description="Disordered" evidence="3">
    <location>
        <begin position="999"/>
        <end position="1048"/>
    </location>
</feature>
<feature type="compositionally biased region" description="Low complexity" evidence="3">
    <location>
        <begin position="999"/>
        <end position="1010"/>
    </location>
</feature>
<dbReference type="InterPro" id="IPR054471">
    <property type="entry name" value="GPIID_WHD"/>
</dbReference>
<dbReference type="Pfam" id="PF13637">
    <property type="entry name" value="Ank_4"/>
    <property type="match status" value="1"/>
</dbReference>
<dbReference type="Pfam" id="PF22939">
    <property type="entry name" value="WHD_GPIID"/>
    <property type="match status" value="1"/>
</dbReference>
<dbReference type="PROSITE" id="PS50088">
    <property type="entry name" value="ANK_REPEAT"/>
    <property type="match status" value="3"/>
</dbReference>
<dbReference type="Gene3D" id="3.40.50.300">
    <property type="entry name" value="P-loop containing nucleotide triphosphate hydrolases"/>
    <property type="match status" value="1"/>
</dbReference>
<dbReference type="InterPro" id="IPR036770">
    <property type="entry name" value="Ankyrin_rpt-contain_sf"/>
</dbReference>
<keyword evidence="1" id="KW-0677">Repeat</keyword>
<protein>
    <submittedName>
        <fullName evidence="6">Nb-arc ankyrin domain-containing protein</fullName>
    </submittedName>
</protein>
<dbReference type="PANTHER" id="PTHR10039:SF5">
    <property type="entry name" value="NACHT DOMAIN-CONTAINING PROTEIN"/>
    <property type="match status" value="1"/>
</dbReference>
<dbReference type="SUPFAM" id="SSF48403">
    <property type="entry name" value="Ankyrin repeat"/>
    <property type="match status" value="1"/>
</dbReference>
<keyword evidence="2" id="KW-0040">ANK repeat</keyword>
<dbReference type="PANTHER" id="PTHR10039">
    <property type="entry name" value="AMELOGENIN"/>
    <property type="match status" value="1"/>
</dbReference>
<dbReference type="Proteomes" id="UP000544095">
    <property type="component" value="Unassembled WGS sequence"/>
</dbReference>
<dbReference type="EMBL" id="JAAOAR010000357">
    <property type="protein sequence ID" value="KAF5586088.1"/>
    <property type="molecule type" value="Genomic_DNA"/>
</dbReference>
<dbReference type="Pfam" id="PF12796">
    <property type="entry name" value="Ank_2"/>
    <property type="match status" value="1"/>
</dbReference>
<dbReference type="SUPFAM" id="SSF52540">
    <property type="entry name" value="P-loop containing nucleoside triphosphate hydrolases"/>
    <property type="match status" value="1"/>
</dbReference>
<evidence type="ECO:0000259" key="4">
    <source>
        <dbReference type="Pfam" id="PF22939"/>
    </source>
</evidence>
<organism evidence="6 7">
    <name type="scientific">Fusarium pseudoanthophilum</name>
    <dbReference type="NCBI Taxonomy" id="48495"/>
    <lineage>
        <taxon>Eukaryota</taxon>
        <taxon>Fungi</taxon>
        <taxon>Dikarya</taxon>
        <taxon>Ascomycota</taxon>
        <taxon>Pezizomycotina</taxon>
        <taxon>Sordariomycetes</taxon>
        <taxon>Hypocreomycetidae</taxon>
        <taxon>Hypocreales</taxon>
        <taxon>Nectriaceae</taxon>
        <taxon>Fusarium</taxon>
        <taxon>Fusarium fujikuroi species complex</taxon>
    </lineage>
</organism>
<feature type="domain" description="Nephrocystin 3-like N-terminal" evidence="5">
    <location>
        <begin position="281"/>
        <end position="447"/>
    </location>
</feature>
<evidence type="ECO:0000256" key="1">
    <source>
        <dbReference type="ARBA" id="ARBA00022737"/>
    </source>
</evidence>
<sequence>MLMSIYAGAYGYMPQPELEGILTDPHFRIIFIHGLNSPCTGVGGTHDDSEAVGLKPIKSPFELPLAIEAYTFYHEGNLLEGVDQTGFSHGSSSDQSDRRTILICHGSGGLIVKEALLRSVNQSDPEQAFHQLILGLIFIGTPHSTADERLPYQLNLMRNNQGPDSPAISMKIIASVTTLLRGFNSLDWSRLGFKPVSLFEEVGLPDAPEAFGPVVSYEDVIIRGQKQIGLHANHWSTWNFSDPFSSTKCEGSYQQINPDISGLLRSLHVTSTESLSTPMQGTCSWIFQHEAFGSWFEQPSGLLWIKGKPGSGKSTLLRFIHQTVKFSEPTSLFFFQFNTSGHSSTNAMLRSLIFQLLARRPCYQLQGMRDTYAIRTEVHGDYGADWQWGDPELLSYLRESLLQATKEDLHLVIFLDALDEATEDMPIDSIILNILTIPSIRICASSRSGPNLSNVKTRTIILDDLNTADITYYTKSMVSSVGYKGADIQRSIIPSLIEASDGMFLYVHLVLSNLEIWIDQLEGQDQSRAGHIDFPKGLDDLYCLIVSRIESSLENRDLVQHIFQWVAFATRPLIVTELTDAMALGSLEYDFCRHSRQNIGGLSGQLAEDCDCAQKITSLCRGLVSIQYSATNPEQSVVSFIHQSVVDFLVEYKPCEARDVSHQLWGLSTQNNTLIKVSPGGIPATQLVLQEPVFKGRGHKALARSCCRAILSATRSRREGFTDSYSFTFSFLSYAAENWMQHLRMALELEPSSSELLFDLSQNAFFENSLALHESIVSSHKKCPRLTRISTTNTLWEGKQSETSNPLLLASAIGHVESCQRYISAGKNYDDRDHLYGMTALGWAAVYGHLEVVRLLLNAGADVNLVSNGETPLLLAVRSGRNGVLEQLLKERPVINSQATITTQSALFRAASLGRTSMINLLISHGADALTADGSGWTPLHYAIAAGKRATLAKLLSTIPKTSFERLKDLPPRNLPGWVHRILLAFGLGLCCRGSGCSSSSAANSGSKNSENSRKRGRQGSRKRGRDSTENMDENDEQSMAPPPQKQSRHAFGLRFACPYNKRCPNRFGGACSNFGFPDMHRLNDTLKSLKPKQFKTPVHQWQKTFNTVFPDWTADLPSPYHETSETECRIKVAQTLRSEEFRQEVRRNPSDSGRELFDGLADILDPSPRTSARPDSQPLRIPNELPMRPAITEENEQTTSNPSVENILPTFPQRGTAAPEALPGVPALNTSTQRYRQFPHVFFPQ</sequence>
<reference evidence="6 7" key="1">
    <citation type="submission" date="2020-05" db="EMBL/GenBank/DDBJ databases">
        <title>Identification and distribution of gene clusters putatively required for synthesis of sphingolipid metabolism inhibitors in phylogenetically diverse species of the filamentous fungus Fusarium.</title>
        <authorList>
            <person name="Kim H.-S."/>
            <person name="Busman M."/>
            <person name="Brown D.W."/>
            <person name="Divon H."/>
            <person name="Uhlig S."/>
            <person name="Proctor R.H."/>
        </authorList>
    </citation>
    <scope>NUCLEOTIDE SEQUENCE [LARGE SCALE GENOMIC DNA]</scope>
    <source>
        <strain evidence="6 7">NRRL 25211</strain>
    </source>
</reference>
<dbReference type="Pfam" id="PF24883">
    <property type="entry name" value="NPHP3_N"/>
    <property type="match status" value="1"/>
</dbReference>
<feature type="region of interest" description="Disordered" evidence="3">
    <location>
        <begin position="1145"/>
        <end position="1189"/>
    </location>
</feature>
<evidence type="ECO:0000313" key="7">
    <source>
        <dbReference type="Proteomes" id="UP000544095"/>
    </source>
</evidence>
<dbReference type="Gene3D" id="1.25.40.20">
    <property type="entry name" value="Ankyrin repeat-containing domain"/>
    <property type="match status" value="1"/>
</dbReference>
<evidence type="ECO:0000256" key="2">
    <source>
        <dbReference type="PROSITE-ProRule" id="PRU00023"/>
    </source>
</evidence>
<evidence type="ECO:0000313" key="6">
    <source>
        <dbReference type="EMBL" id="KAF5586088.1"/>
    </source>
</evidence>
<feature type="domain" description="GPI inositol-deacylase winged helix" evidence="4">
    <location>
        <begin position="553"/>
        <end position="651"/>
    </location>
</feature>
<evidence type="ECO:0000256" key="3">
    <source>
        <dbReference type="SAM" id="MobiDB-lite"/>
    </source>
</evidence>
<dbReference type="AlphaFoldDB" id="A0A8H5P2T9"/>
<feature type="compositionally biased region" description="Basic residues" evidence="3">
    <location>
        <begin position="1015"/>
        <end position="1025"/>
    </location>
</feature>
<accession>A0A8H5P2T9</accession>